<sequence>MAPKWKNKKQHQKQQNSGGKESNNSTPWPDLPEHIFNMVEVKFPNLEEKIHFGGVTKSWRTSTRNCKPESTLPWLHLSNHHSENIDKYRQHVARRDFINTKYPPSVWGSWCRVFFRKPKRYPWKHYVGCSNGILVAESEPLFIYKLWNPIHREWYHLPFWDARVPIVLSVLSSSVEDRNCTVMVLTGINHPAFAFYKVDRGSGIWNTQEPQWTRQDCTITEPHSKGRSGTIMQFTNAIGFKGKFYALSLQGTTAVLEEVDSVFKITGLSAARAIPSVSSNHFREYLLESDGEILLVFLVSRKSSVHIVDHVEVYKLSLARLNWLKLESLGERTLFVGSNCSMSVLASEVGCRKNCIYFRAFRADEWCVYDMESDTISLGYSKCWMEPIVEE</sequence>
<protein>
    <recommendedName>
        <fullName evidence="2">KIB1-4 beta-propeller domain-containing protein</fullName>
    </recommendedName>
</protein>
<accession>A0ABU6Q3Y6</accession>
<feature type="compositionally biased region" description="Basic residues" evidence="1">
    <location>
        <begin position="1"/>
        <end position="12"/>
    </location>
</feature>
<feature type="compositionally biased region" description="Polar residues" evidence="1">
    <location>
        <begin position="17"/>
        <end position="27"/>
    </location>
</feature>
<keyword evidence="4" id="KW-1185">Reference proteome</keyword>
<gene>
    <name evidence="3" type="ORF">PIB30_005530</name>
</gene>
<dbReference type="Pfam" id="PF03478">
    <property type="entry name" value="Beta-prop_KIB1-4"/>
    <property type="match status" value="1"/>
</dbReference>
<dbReference type="EMBL" id="JASCZI010000011">
    <property type="protein sequence ID" value="MED6106540.1"/>
    <property type="molecule type" value="Genomic_DNA"/>
</dbReference>
<evidence type="ECO:0000259" key="2">
    <source>
        <dbReference type="Pfam" id="PF03478"/>
    </source>
</evidence>
<reference evidence="3 4" key="1">
    <citation type="journal article" date="2023" name="Plants (Basel)">
        <title>Bridging the Gap: Combining Genomics and Transcriptomics Approaches to Understand Stylosanthes scabra, an Orphan Legume from the Brazilian Caatinga.</title>
        <authorList>
            <person name="Ferreira-Neto J.R.C."/>
            <person name="da Silva M.D."/>
            <person name="Binneck E."/>
            <person name="de Melo N.F."/>
            <person name="da Silva R.H."/>
            <person name="de Melo A.L.T.M."/>
            <person name="Pandolfi V."/>
            <person name="Bustamante F.O."/>
            <person name="Brasileiro-Vidal A.C."/>
            <person name="Benko-Iseppon A.M."/>
        </authorList>
    </citation>
    <scope>NUCLEOTIDE SEQUENCE [LARGE SCALE GENOMIC DNA]</scope>
    <source>
        <tissue evidence="3">Leaves</tissue>
    </source>
</reference>
<dbReference type="PANTHER" id="PTHR33127:SF69">
    <property type="entry name" value="OS09G0340800 PROTEIN"/>
    <property type="match status" value="1"/>
</dbReference>
<evidence type="ECO:0000313" key="4">
    <source>
        <dbReference type="Proteomes" id="UP001341840"/>
    </source>
</evidence>
<dbReference type="PANTHER" id="PTHR33127">
    <property type="entry name" value="TRANSMEMBRANE PROTEIN"/>
    <property type="match status" value="1"/>
</dbReference>
<dbReference type="Proteomes" id="UP001341840">
    <property type="component" value="Unassembled WGS sequence"/>
</dbReference>
<evidence type="ECO:0000313" key="3">
    <source>
        <dbReference type="EMBL" id="MED6106540.1"/>
    </source>
</evidence>
<feature type="region of interest" description="Disordered" evidence="1">
    <location>
        <begin position="1"/>
        <end position="27"/>
    </location>
</feature>
<dbReference type="InterPro" id="IPR005174">
    <property type="entry name" value="KIB1-4_b-propeller"/>
</dbReference>
<name>A0ABU6Q3Y6_9FABA</name>
<organism evidence="3 4">
    <name type="scientific">Stylosanthes scabra</name>
    <dbReference type="NCBI Taxonomy" id="79078"/>
    <lineage>
        <taxon>Eukaryota</taxon>
        <taxon>Viridiplantae</taxon>
        <taxon>Streptophyta</taxon>
        <taxon>Embryophyta</taxon>
        <taxon>Tracheophyta</taxon>
        <taxon>Spermatophyta</taxon>
        <taxon>Magnoliopsida</taxon>
        <taxon>eudicotyledons</taxon>
        <taxon>Gunneridae</taxon>
        <taxon>Pentapetalae</taxon>
        <taxon>rosids</taxon>
        <taxon>fabids</taxon>
        <taxon>Fabales</taxon>
        <taxon>Fabaceae</taxon>
        <taxon>Papilionoideae</taxon>
        <taxon>50 kb inversion clade</taxon>
        <taxon>dalbergioids sensu lato</taxon>
        <taxon>Dalbergieae</taxon>
        <taxon>Pterocarpus clade</taxon>
        <taxon>Stylosanthes</taxon>
    </lineage>
</organism>
<proteinExistence type="predicted"/>
<evidence type="ECO:0000256" key="1">
    <source>
        <dbReference type="SAM" id="MobiDB-lite"/>
    </source>
</evidence>
<feature type="domain" description="KIB1-4 beta-propeller" evidence="2">
    <location>
        <begin position="118"/>
        <end position="370"/>
    </location>
</feature>
<comment type="caution">
    <text evidence="3">The sequence shown here is derived from an EMBL/GenBank/DDBJ whole genome shotgun (WGS) entry which is preliminary data.</text>
</comment>